<evidence type="ECO:0000256" key="4">
    <source>
        <dbReference type="ARBA" id="ARBA00023163"/>
    </source>
</evidence>
<dbReference type="PANTHER" id="PTHR43214">
    <property type="entry name" value="TWO-COMPONENT RESPONSE REGULATOR"/>
    <property type="match status" value="1"/>
</dbReference>
<dbReference type="KEGG" id="salj:SMD11_6526"/>
<dbReference type="PROSITE" id="PS50110">
    <property type="entry name" value="RESPONSE_REGULATORY"/>
    <property type="match status" value="1"/>
</dbReference>
<dbReference type="Gene3D" id="3.40.50.2300">
    <property type="match status" value="1"/>
</dbReference>
<sequence>MPRVLIVDDHPLFRDGLKAALESAGGAVVVAQAETGSEVPEAVAQHEPDIVVMDLSLPDISGIEATRRLARSHPGLPVLMLTMSDDDSSLLSALQAGARGYIVKGAGSEEVLHAVRTVAAGGAVLGSDIAARLTTLLTANPHHHTEHLFPTLTTREIEVLELIAQGLDNRHIARRLVLSEKTVRNHITHIFDKLHISNRAQAVAKARDAGLGSPERDA</sequence>
<evidence type="ECO:0000259" key="7">
    <source>
        <dbReference type="PROSITE" id="PS50110"/>
    </source>
</evidence>
<evidence type="ECO:0000259" key="6">
    <source>
        <dbReference type="PROSITE" id="PS50043"/>
    </source>
</evidence>
<dbReference type="GO" id="GO:0000160">
    <property type="term" value="P:phosphorelay signal transduction system"/>
    <property type="evidence" value="ECO:0007669"/>
    <property type="project" value="InterPro"/>
</dbReference>
<dbReference type="SUPFAM" id="SSF52172">
    <property type="entry name" value="CheY-like"/>
    <property type="match status" value="1"/>
</dbReference>
<dbReference type="PANTHER" id="PTHR43214:SF24">
    <property type="entry name" value="TRANSCRIPTIONAL REGULATORY PROTEIN NARL-RELATED"/>
    <property type="match status" value="1"/>
</dbReference>
<keyword evidence="4" id="KW-0804">Transcription</keyword>
<feature type="modified residue" description="4-aspartylphosphate" evidence="5">
    <location>
        <position position="54"/>
    </location>
</feature>
<reference evidence="8 9" key="1">
    <citation type="submission" date="2017-06" db="EMBL/GenBank/DDBJ databases">
        <title>Streptomyces albireticuli Genome sequencing and assembly.</title>
        <authorList>
            <person name="Wang Y."/>
            <person name="Du B."/>
            <person name="Ding Y."/>
            <person name="Liu H."/>
            <person name="Hou Q."/>
            <person name="Liu K."/>
            <person name="Yao L."/>
            <person name="Wang C."/>
        </authorList>
    </citation>
    <scope>NUCLEOTIDE SEQUENCE [LARGE SCALE GENOMIC DNA]</scope>
    <source>
        <strain evidence="8 9">MDJK11</strain>
    </source>
</reference>
<dbReference type="InterPro" id="IPR011006">
    <property type="entry name" value="CheY-like_superfamily"/>
</dbReference>
<dbReference type="RefSeq" id="WP_234366267.1">
    <property type="nucleotide sequence ID" value="NZ_CP021744.1"/>
</dbReference>
<dbReference type="InterPro" id="IPR016032">
    <property type="entry name" value="Sig_transdc_resp-reg_C-effctor"/>
</dbReference>
<evidence type="ECO:0000313" key="9">
    <source>
        <dbReference type="Proteomes" id="UP000195755"/>
    </source>
</evidence>
<dbReference type="InterPro" id="IPR058245">
    <property type="entry name" value="NreC/VraR/RcsB-like_REC"/>
</dbReference>
<dbReference type="CDD" id="cd06170">
    <property type="entry name" value="LuxR_C_like"/>
    <property type="match status" value="1"/>
</dbReference>
<organism evidence="8 9">
    <name type="scientific">Streptomyces albireticuli</name>
    <dbReference type="NCBI Taxonomy" id="1940"/>
    <lineage>
        <taxon>Bacteria</taxon>
        <taxon>Bacillati</taxon>
        <taxon>Actinomycetota</taxon>
        <taxon>Actinomycetes</taxon>
        <taxon>Kitasatosporales</taxon>
        <taxon>Streptomycetaceae</taxon>
        <taxon>Streptomyces</taxon>
    </lineage>
</organism>
<dbReference type="SMART" id="SM00421">
    <property type="entry name" value="HTH_LUXR"/>
    <property type="match status" value="1"/>
</dbReference>
<dbReference type="AlphaFoldDB" id="A0A1Z2LCU1"/>
<dbReference type="GO" id="GO:0003677">
    <property type="term" value="F:DNA binding"/>
    <property type="evidence" value="ECO:0007669"/>
    <property type="project" value="UniProtKB-KW"/>
</dbReference>
<name>A0A1Z2LCU1_9ACTN</name>
<dbReference type="GO" id="GO:0006355">
    <property type="term" value="P:regulation of DNA-templated transcription"/>
    <property type="evidence" value="ECO:0007669"/>
    <property type="project" value="InterPro"/>
</dbReference>
<dbReference type="EMBL" id="CP021744">
    <property type="protein sequence ID" value="ARZ72102.1"/>
    <property type="molecule type" value="Genomic_DNA"/>
</dbReference>
<dbReference type="PROSITE" id="PS50043">
    <property type="entry name" value="HTH_LUXR_2"/>
    <property type="match status" value="1"/>
</dbReference>
<dbReference type="SUPFAM" id="SSF46894">
    <property type="entry name" value="C-terminal effector domain of the bipartite response regulators"/>
    <property type="match status" value="1"/>
</dbReference>
<protein>
    <submittedName>
        <fullName evidence="8">LuxR family transcriptional regulator</fullName>
    </submittedName>
</protein>
<dbReference type="InterPro" id="IPR039420">
    <property type="entry name" value="WalR-like"/>
</dbReference>
<evidence type="ECO:0000256" key="5">
    <source>
        <dbReference type="PROSITE-ProRule" id="PRU00169"/>
    </source>
</evidence>
<feature type="domain" description="Response regulatory" evidence="7">
    <location>
        <begin position="3"/>
        <end position="119"/>
    </location>
</feature>
<feature type="domain" description="HTH luxR-type" evidence="6">
    <location>
        <begin position="145"/>
        <end position="210"/>
    </location>
</feature>
<keyword evidence="1 5" id="KW-0597">Phosphoprotein</keyword>
<dbReference type="Pfam" id="PF00072">
    <property type="entry name" value="Response_reg"/>
    <property type="match status" value="1"/>
</dbReference>
<accession>A0A1Z2LCU1</accession>
<evidence type="ECO:0000256" key="2">
    <source>
        <dbReference type="ARBA" id="ARBA00023015"/>
    </source>
</evidence>
<proteinExistence type="predicted"/>
<dbReference type="Proteomes" id="UP000195755">
    <property type="component" value="Chromosome"/>
</dbReference>
<dbReference type="PROSITE" id="PS00622">
    <property type="entry name" value="HTH_LUXR_1"/>
    <property type="match status" value="1"/>
</dbReference>
<dbReference type="SMART" id="SM00448">
    <property type="entry name" value="REC"/>
    <property type="match status" value="1"/>
</dbReference>
<dbReference type="PRINTS" id="PR00038">
    <property type="entry name" value="HTHLUXR"/>
</dbReference>
<dbReference type="Pfam" id="PF00196">
    <property type="entry name" value="GerE"/>
    <property type="match status" value="1"/>
</dbReference>
<keyword evidence="3" id="KW-0238">DNA-binding</keyword>
<dbReference type="InterPro" id="IPR001789">
    <property type="entry name" value="Sig_transdc_resp-reg_receiver"/>
</dbReference>
<dbReference type="CDD" id="cd17535">
    <property type="entry name" value="REC_NarL-like"/>
    <property type="match status" value="1"/>
</dbReference>
<dbReference type="InterPro" id="IPR000792">
    <property type="entry name" value="Tscrpt_reg_LuxR_C"/>
</dbReference>
<keyword evidence="2" id="KW-0805">Transcription regulation</keyword>
<evidence type="ECO:0000256" key="3">
    <source>
        <dbReference type="ARBA" id="ARBA00023125"/>
    </source>
</evidence>
<gene>
    <name evidence="8" type="ORF">SMD11_6526</name>
</gene>
<evidence type="ECO:0000313" key="8">
    <source>
        <dbReference type="EMBL" id="ARZ72102.1"/>
    </source>
</evidence>
<evidence type="ECO:0000256" key="1">
    <source>
        <dbReference type="ARBA" id="ARBA00022553"/>
    </source>
</evidence>